<keyword evidence="1" id="KW-0812">Transmembrane</keyword>
<protein>
    <submittedName>
        <fullName evidence="2">Uncharacterized protein</fullName>
    </submittedName>
</protein>
<dbReference type="RefSeq" id="WP_156297494.1">
    <property type="nucleotide sequence ID" value="NZ_BLKX01000001.1"/>
</dbReference>
<sequence length="82" mass="9038">MKTKVVVLLTGWAVAVVLLLHYVMLSRAGLPVDWMLYLGLPVTAAGVLFALMLANVGAGWETKTVSVGQPLFRRIFQRTKPR</sequence>
<gene>
    <name evidence="2" type="ORF">MPRG_25090</name>
</gene>
<keyword evidence="1" id="KW-0472">Membrane</keyword>
<evidence type="ECO:0000256" key="1">
    <source>
        <dbReference type="SAM" id="Phobius"/>
    </source>
</evidence>
<dbReference type="EMBL" id="BLKX01000001">
    <property type="protein sequence ID" value="GFG79233.1"/>
    <property type="molecule type" value="Genomic_DNA"/>
</dbReference>
<evidence type="ECO:0000313" key="2">
    <source>
        <dbReference type="EMBL" id="GFG79233.1"/>
    </source>
</evidence>
<organism evidence="2 3">
    <name type="scientific">Mycobacterium paragordonae</name>
    <dbReference type="NCBI Taxonomy" id="1389713"/>
    <lineage>
        <taxon>Bacteria</taxon>
        <taxon>Bacillati</taxon>
        <taxon>Actinomycetota</taxon>
        <taxon>Actinomycetes</taxon>
        <taxon>Mycobacteriales</taxon>
        <taxon>Mycobacteriaceae</taxon>
        <taxon>Mycobacterium</taxon>
    </lineage>
</organism>
<keyword evidence="1" id="KW-1133">Transmembrane helix</keyword>
<accession>A0ABQ1C5J2</accession>
<feature type="transmembrane region" description="Helical" evidence="1">
    <location>
        <begin position="35"/>
        <end position="54"/>
    </location>
</feature>
<comment type="caution">
    <text evidence="2">The sequence shown here is derived from an EMBL/GenBank/DDBJ whole genome shotgun (WGS) entry which is preliminary data.</text>
</comment>
<proteinExistence type="predicted"/>
<keyword evidence="3" id="KW-1185">Reference proteome</keyword>
<name>A0ABQ1C5J2_9MYCO</name>
<evidence type="ECO:0000313" key="3">
    <source>
        <dbReference type="Proteomes" id="UP000465240"/>
    </source>
</evidence>
<dbReference type="Proteomes" id="UP000465240">
    <property type="component" value="Unassembled WGS sequence"/>
</dbReference>
<reference evidence="2 3" key="1">
    <citation type="journal article" date="2019" name="Emerg. Microbes Infect.">
        <title>Comprehensive subspecies identification of 175 nontuberculous mycobacteria species based on 7547 genomic profiles.</title>
        <authorList>
            <person name="Matsumoto Y."/>
            <person name="Kinjo T."/>
            <person name="Motooka D."/>
            <person name="Nabeya D."/>
            <person name="Jung N."/>
            <person name="Uechi K."/>
            <person name="Horii T."/>
            <person name="Iida T."/>
            <person name="Fujita J."/>
            <person name="Nakamura S."/>
        </authorList>
    </citation>
    <scope>NUCLEOTIDE SEQUENCE [LARGE SCALE GENOMIC DNA]</scope>
    <source>
        <strain evidence="2 3">JCM 18565</strain>
    </source>
</reference>